<dbReference type="EMBL" id="BAABGR010000015">
    <property type="protein sequence ID" value="GAA4515169.1"/>
    <property type="molecule type" value="Genomic_DNA"/>
</dbReference>
<evidence type="ECO:0000256" key="2">
    <source>
        <dbReference type="ARBA" id="ARBA00022448"/>
    </source>
</evidence>
<keyword evidence="10" id="KW-0675">Receptor</keyword>
<dbReference type="SUPFAM" id="SSF56935">
    <property type="entry name" value="Porins"/>
    <property type="match status" value="1"/>
</dbReference>
<dbReference type="RefSeq" id="WP_345066265.1">
    <property type="nucleotide sequence ID" value="NZ_BAABGR010000015.1"/>
</dbReference>
<dbReference type="Gene3D" id="2.40.170.20">
    <property type="entry name" value="TonB-dependent receptor, beta-barrel domain"/>
    <property type="match status" value="1"/>
</dbReference>
<sequence>MKLNFLLRITKLTTLLFFVFFLQVSHASNAQTITHTFRNESLENVLQEIKRQTQYEVLGTKSMLKGSLPISIDAKNMTLDIFLQHVFKNQPIGFKIVNRTIILTKKEINKTTKSESIADETQQTQIILKVINENKEPVIGATIATTKTDLGNTNEKGIFQLNSLPDDALIIVKMIGFETLTMKLSSDKTDYVLVLKEEISNVGEVIVTGYQSINKNSFTGTAISKSGEELRQVNPQNVLQAIQVFDPSFKLLENNLAGSNPNATPNITIRGTSSLPTGNNEILRRDNITTNTNMPVFILDGYEVSVTKVLDLDMTRIESVTLLKDAAATAVYGSRAANGVVVITTRAPKEGQLRLSYSHETNINMPDLTDYNLLNAKDKLEYERLAGLYSNENQNIAQIELDRLYYNKLKNVVGGVNTDWLSQPVRAAIGQKHGIYLEGGAPTFRYGVDLRYQTRPGVMKGSSRNQYSGGVNLSYHLKNKLRFQNELTITSVNGTESPYGDFSNYARMNPYYRITDDNGNILQQLGTWDRFYSNGGSTTENVLNPLYNATLSNFDKSKYSEILNNFAIDFEILQGLRLRGQLSLLKRISLYDKFLSPKSNEFYNYPTSQTSEKGSYTSSQNDEIDWDGNIRLNWIKSLGKNYINVVAGSNIRSDFSDYRSFTAHGFANDRFNSIGFSKGYLENAKPYSSLNQSRLIGAFLSTNYSYDNRYLADATVRIDGSSKFGANRRIAPFWSAGIGWNTHNEHWFSSDVISLLRFRATTGITGAVQFAPYMSRTTYTYDQNNWYSSGIGAIVNNYGNENLGWQKTKSTDIGFDAGLWHDRITLSARYYYKLTNDILADINIAPSTGFVSYKENLGDLENKGFEINFNAFAIKNTDWTVSFMANIVHNENKILKISNALKSYNQRVDDAQKGNDLMGVPLLRYNEGQSLDAIYAVPSLGIDPENGREIFRKKDGSLTYEWDTKDITVVAIGTPKAEGFLGTTLRYKQFSAVAYMQIRVGGKSYNQTLVDRVENADPRYNVDQRVFDEKWKQPGDRSFYKSIRDLGQTRVSSRFVMDDNLLNLQSLFVSYETTPEFSKKLKLSNLRFSATTNDLFRWSSIQQERGIQYPFARSVSFSIQASF</sequence>
<evidence type="ECO:0000256" key="7">
    <source>
        <dbReference type="PROSITE-ProRule" id="PRU01360"/>
    </source>
</evidence>
<keyword evidence="2 7" id="KW-0813">Transport</keyword>
<dbReference type="PROSITE" id="PS52016">
    <property type="entry name" value="TONB_DEPENDENT_REC_3"/>
    <property type="match status" value="1"/>
</dbReference>
<keyword evidence="11" id="KW-1185">Reference proteome</keyword>
<gene>
    <name evidence="10" type="ORF">GCM10023173_12640</name>
</gene>
<evidence type="ECO:0000259" key="9">
    <source>
        <dbReference type="Pfam" id="PF07715"/>
    </source>
</evidence>
<evidence type="ECO:0000256" key="5">
    <source>
        <dbReference type="ARBA" id="ARBA00023136"/>
    </source>
</evidence>
<organism evidence="10 11">
    <name type="scientific">Sphingobacterium thermophilum</name>
    <dbReference type="NCBI Taxonomy" id="768534"/>
    <lineage>
        <taxon>Bacteria</taxon>
        <taxon>Pseudomonadati</taxon>
        <taxon>Bacteroidota</taxon>
        <taxon>Sphingobacteriia</taxon>
        <taxon>Sphingobacteriales</taxon>
        <taxon>Sphingobacteriaceae</taxon>
        <taxon>Sphingobacterium</taxon>
    </lineage>
</organism>
<dbReference type="NCBIfam" id="TIGR04057">
    <property type="entry name" value="SusC_RagA_signa"/>
    <property type="match status" value="1"/>
</dbReference>
<feature type="domain" description="TonB-dependent receptor plug" evidence="9">
    <location>
        <begin position="219"/>
        <end position="340"/>
    </location>
</feature>
<dbReference type="Proteomes" id="UP001500394">
    <property type="component" value="Unassembled WGS sequence"/>
</dbReference>
<evidence type="ECO:0000313" key="11">
    <source>
        <dbReference type="Proteomes" id="UP001500394"/>
    </source>
</evidence>
<accession>A0ABP8R0Q4</accession>
<dbReference type="InterPro" id="IPR012910">
    <property type="entry name" value="Plug_dom"/>
</dbReference>
<evidence type="ECO:0000256" key="8">
    <source>
        <dbReference type="SAM" id="SignalP"/>
    </source>
</evidence>
<name>A0ABP8R0Q4_9SPHI</name>
<dbReference type="InterPro" id="IPR036942">
    <property type="entry name" value="Beta-barrel_TonB_sf"/>
</dbReference>
<comment type="similarity">
    <text evidence="7">Belongs to the TonB-dependent receptor family.</text>
</comment>
<dbReference type="SUPFAM" id="SSF49464">
    <property type="entry name" value="Carboxypeptidase regulatory domain-like"/>
    <property type="match status" value="1"/>
</dbReference>
<dbReference type="InterPro" id="IPR023997">
    <property type="entry name" value="TonB-dep_OMP_SusC/RagA_CS"/>
</dbReference>
<feature type="chain" id="PRO_5046887007" evidence="8">
    <location>
        <begin position="31"/>
        <end position="1123"/>
    </location>
</feature>
<keyword evidence="4 7" id="KW-0812">Transmembrane</keyword>
<evidence type="ECO:0000313" key="10">
    <source>
        <dbReference type="EMBL" id="GAA4515169.1"/>
    </source>
</evidence>
<keyword evidence="3 7" id="KW-1134">Transmembrane beta strand</keyword>
<feature type="signal peptide" evidence="8">
    <location>
        <begin position="1"/>
        <end position="30"/>
    </location>
</feature>
<dbReference type="Gene3D" id="2.170.130.10">
    <property type="entry name" value="TonB-dependent receptor, plug domain"/>
    <property type="match status" value="1"/>
</dbReference>
<keyword evidence="6 7" id="KW-0998">Cell outer membrane</keyword>
<dbReference type="Pfam" id="PF07715">
    <property type="entry name" value="Plug"/>
    <property type="match status" value="1"/>
</dbReference>
<dbReference type="InterPro" id="IPR023996">
    <property type="entry name" value="TonB-dep_OMP_SusC/RagA"/>
</dbReference>
<keyword evidence="8" id="KW-0732">Signal</keyword>
<dbReference type="Pfam" id="PF13715">
    <property type="entry name" value="CarbopepD_reg_2"/>
    <property type="match status" value="1"/>
</dbReference>
<reference evidence="11" key="1">
    <citation type="journal article" date="2019" name="Int. J. Syst. Evol. Microbiol.">
        <title>The Global Catalogue of Microorganisms (GCM) 10K type strain sequencing project: providing services to taxonomists for standard genome sequencing and annotation.</title>
        <authorList>
            <consortium name="The Broad Institute Genomics Platform"/>
            <consortium name="The Broad Institute Genome Sequencing Center for Infectious Disease"/>
            <person name="Wu L."/>
            <person name="Ma J."/>
        </authorList>
    </citation>
    <scope>NUCLEOTIDE SEQUENCE [LARGE SCALE GENOMIC DNA]</scope>
    <source>
        <strain evidence="11">JCM 17858</strain>
    </source>
</reference>
<comment type="caution">
    <text evidence="10">The sequence shown here is derived from an EMBL/GenBank/DDBJ whole genome shotgun (WGS) entry which is preliminary data.</text>
</comment>
<evidence type="ECO:0000256" key="3">
    <source>
        <dbReference type="ARBA" id="ARBA00022452"/>
    </source>
</evidence>
<evidence type="ECO:0000256" key="6">
    <source>
        <dbReference type="ARBA" id="ARBA00023237"/>
    </source>
</evidence>
<dbReference type="InterPro" id="IPR008969">
    <property type="entry name" value="CarboxyPept-like_regulatory"/>
</dbReference>
<dbReference type="InterPro" id="IPR037066">
    <property type="entry name" value="Plug_dom_sf"/>
</dbReference>
<evidence type="ECO:0000256" key="1">
    <source>
        <dbReference type="ARBA" id="ARBA00004571"/>
    </source>
</evidence>
<evidence type="ECO:0000256" key="4">
    <source>
        <dbReference type="ARBA" id="ARBA00022692"/>
    </source>
</evidence>
<keyword evidence="5 7" id="KW-0472">Membrane</keyword>
<comment type="subcellular location">
    <subcellularLocation>
        <location evidence="1 7">Cell outer membrane</location>
        <topology evidence="1 7">Multi-pass membrane protein</topology>
    </subcellularLocation>
</comment>
<protein>
    <submittedName>
        <fullName evidence="10">TonB-dependent receptor</fullName>
    </submittedName>
</protein>
<proteinExistence type="inferred from homology"/>
<dbReference type="NCBIfam" id="TIGR04056">
    <property type="entry name" value="OMP_RagA_SusC"/>
    <property type="match status" value="1"/>
</dbReference>
<dbReference type="InterPro" id="IPR039426">
    <property type="entry name" value="TonB-dep_rcpt-like"/>
</dbReference>